<reference evidence="6 7" key="1">
    <citation type="submission" date="2019-08" db="EMBL/GenBank/DDBJ databases">
        <title>Whole genome of Aphis craccivora.</title>
        <authorList>
            <person name="Voronova N.V."/>
            <person name="Shulinski R.S."/>
            <person name="Bandarenka Y.V."/>
            <person name="Zhorov D.G."/>
            <person name="Warner D."/>
        </authorList>
    </citation>
    <scope>NUCLEOTIDE SEQUENCE [LARGE SCALE GENOMIC DNA]</scope>
    <source>
        <strain evidence="6">180601</strain>
        <tissue evidence="6">Whole Body</tissue>
    </source>
</reference>
<evidence type="ECO:0000256" key="4">
    <source>
        <dbReference type="SAM" id="MobiDB-lite"/>
    </source>
</evidence>
<feature type="non-terminal residue" evidence="6">
    <location>
        <position position="1"/>
    </location>
</feature>
<dbReference type="InterPro" id="IPR003653">
    <property type="entry name" value="Peptidase_C48_C"/>
</dbReference>
<keyword evidence="2 6" id="KW-0645">Protease</keyword>
<organism evidence="6 7">
    <name type="scientific">Aphis craccivora</name>
    <name type="common">Cowpea aphid</name>
    <dbReference type="NCBI Taxonomy" id="307492"/>
    <lineage>
        <taxon>Eukaryota</taxon>
        <taxon>Metazoa</taxon>
        <taxon>Ecdysozoa</taxon>
        <taxon>Arthropoda</taxon>
        <taxon>Hexapoda</taxon>
        <taxon>Insecta</taxon>
        <taxon>Pterygota</taxon>
        <taxon>Neoptera</taxon>
        <taxon>Paraneoptera</taxon>
        <taxon>Hemiptera</taxon>
        <taxon>Sternorrhyncha</taxon>
        <taxon>Aphidomorpha</taxon>
        <taxon>Aphidoidea</taxon>
        <taxon>Aphididae</taxon>
        <taxon>Aphidini</taxon>
        <taxon>Aphis</taxon>
        <taxon>Aphis</taxon>
    </lineage>
</organism>
<feature type="region of interest" description="Disordered" evidence="4">
    <location>
        <begin position="1"/>
        <end position="22"/>
    </location>
</feature>
<keyword evidence="7" id="KW-1185">Reference proteome</keyword>
<dbReference type="OrthoDB" id="6612333at2759"/>
<comment type="caution">
    <text evidence="6">The sequence shown here is derived from an EMBL/GenBank/DDBJ whole genome shotgun (WGS) entry which is preliminary data.</text>
</comment>
<comment type="similarity">
    <text evidence="1">Belongs to the peptidase C48 family.</text>
</comment>
<gene>
    <name evidence="6" type="ORF">FWK35_00035055</name>
</gene>
<dbReference type="AlphaFoldDB" id="A0A6G0VLN5"/>
<dbReference type="InterPro" id="IPR038765">
    <property type="entry name" value="Papain-like_cys_pep_sf"/>
</dbReference>
<feature type="domain" description="Ubiquitin-like protease family profile" evidence="5">
    <location>
        <begin position="206"/>
        <end position="373"/>
    </location>
</feature>
<dbReference type="Gene3D" id="3.30.310.130">
    <property type="entry name" value="Ubiquitin-related"/>
    <property type="match status" value="1"/>
</dbReference>
<proteinExistence type="inferred from homology"/>
<dbReference type="EMBL" id="VUJU01014924">
    <property type="protein sequence ID" value="KAF0698791.1"/>
    <property type="molecule type" value="Genomic_DNA"/>
</dbReference>
<dbReference type="SUPFAM" id="SSF54001">
    <property type="entry name" value="Cysteine proteinases"/>
    <property type="match status" value="1"/>
</dbReference>
<dbReference type="GO" id="GO:0006508">
    <property type="term" value="P:proteolysis"/>
    <property type="evidence" value="ECO:0007669"/>
    <property type="project" value="UniProtKB-KW"/>
</dbReference>
<sequence>TSLTINSLKRNKNDSIMDNEHPSNNFNQANSLALIDIIEVITVDNDNLEYFLQEEYDEEAYVDEVYIENINVEEQMDTNSNEDYYEDSTGNETDTDELIYSITNSENNVLNNDLEYNTSQEIESQDQEYNTSHEMESPTNDQSLEDNCVDLLDTDDGDAMTIIDYFKSTLSIVGKEYLSKINYIQTPQNRIMFPGYNEKVFVYLKNLISNKTLNDFMDTSKVYGMSKVHDLLRVCLPNIWLNDLIIQQYITLMIKNYNCNNVLAFSTHFFEIVVQFGFNGYIKRDIKEKNLLNYNKIIVPTHLHNNHCLVDFFDAALEKIKVLEDFLIEEYLEKRLHLRNQKDLTWNVHIGKSPRQGNSYDCGIFVCTTARYWILEELMNYNQGDIPLIRQRMSYELIHNTMLPTL</sequence>
<evidence type="ECO:0000256" key="2">
    <source>
        <dbReference type="ARBA" id="ARBA00022670"/>
    </source>
</evidence>
<dbReference type="Gene3D" id="1.10.418.20">
    <property type="match status" value="1"/>
</dbReference>
<dbReference type="Proteomes" id="UP000478052">
    <property type="component" value="Unassembled WGS sequence"/>
</dbReference>
<protein>
    <submittedName>
        <fullName evidence="6">Ubiquitin-like-specific protease 1</fullName>
    </submittedName>
</protein>
<keyword evidence="3" id="KW-0378">Hydrolase</keyword>
<dbReference type="GO" id="GO:0008234">
    <property type="term" value="F:cysteine-type peptidase activity"/>
    <property type="evidence" value="ECO:0007669"/>
    <property type="project" value="InterPro"/>
</dbReference>
<evidence type="ECO:0000313" key="7">
    <source>
        <dbReference type="Proteomes" id="UP000478052"/>
    </source>
</evidence>
<dbReference type="PROSITE" id="PS50600">
    <property type="entry name" value="ULP_PROTEASE"/>
    <property type="match status" value="1"/>
</dbReference>
<name>A0A6G0VLN5_APHCR</name>
<feature type="compositionally biased region" description="Basic and acidic residues" evidence="4">
    <location>
        <begin position="11"/>
        <end position="21"/>
    </location>
</feature>
<evidence type="ECO:0000313" key="6">
    <source>
        <dbReference type="EMBL" id="KAF0698791.1"/>
    </source>
</evidence>
<accession>A0A6G0VLN5</accession>
<dbReference type="Pfam" id="PF02902">
    <property type="entry name" value="Peptidase_C48"/>
    <property type="match status" value="1"/>
</dbReference>
<feature type="region of interest" description="Disordered" evidence="4">
    <location>
        <begin position="122"/>
        <end position="143"/>
    </location>
</feature>
<evidence type="ECO:0000259" key="5">
    <source>
        <dbReference type="PROSITE" id="PS50600"/>
    </source>
</evidence>
<evidence type="ECO:0000256" key="3">
    <source>
        <dbReference type="ARBA" id="ARBA00022801"/>
    </source>
</evidence>
<evidence type="ECO:0000256" key="1">
    <source>
        <dbReference type="ARBA" id="ARBA00005234"/>
    </source>
</evidence>